<evidence type="ECO:0000313" key="2">
    <source>
        <dbReference type="Proteomes" id="UP001420932"/>
    </source>
</evidence>
<accession>A0AAP0LIG9</accession>
<comment type="caution">
    <text evidence="1">The sequence shown here is derived from an EMBL/GenBank/DDBJ whole genome shotgun (WGS) entry which is preliminary data.</text>
</comment>
<evidence type="ECO:0008006" key="3">
    <source>
        <dbReference type="Google" id="ProtNLM"/>
    </source>
</evidence>
<protein>
    <recommendedName>
        <fullName evidence="3">RING-type E3 ubiquitin transferase</fullName>
    </recommendedName>
</protein>
<proteinExistence type="predicted"/>
<dbReference type="EMBL" id="JBBNAF010000001">
    <property type="protein sequence ID" value="KAK9170220.1"/>
    <property type="molecule type" value="Genomic_DNA"/>
</dbReference>
<dbReference type="Proteomes" id="UP001420932">
    <property type="component" value="Unassembled WGS sequence"/>
</dbReference>
<name>A0AAP0LIG9_9MAGN</name>
<dbReference type="AlphaFoldDB" id="A0AAP0LIG9"/>
<dbReference type="PANTHER" id="PTHR46764:SF2">
    <property type="entry name" value="E3 UBIQUITIN-PROTEIN LIGASE BAH1-LIKE-RELATED"/>
    <property type="match status" value="1"/>
</dbReference>
<gene>
    <name evidence="1" type="ORF">Syun_002360</name>
</gene>
<reference evidence="1 2" key="1">
    <citation type="submission" date="2024-01" db="EMBL/GenBank/DDBJ databases">
        <title>Genome assemblies of Stephania.</title>
        <authorList>
            <person name="Yang L."/>
        </authorList>
    </citation>
    <scope>NUCLEOTIDE SEQUENCE [LARGE SCALE GENOMIC DNA]</scope>
    <source>
        <strain evidence="1">YNDBR</strain>
        <tissue evidence="1">Leaf</tissue>
    </source>
</reference>
<sequence>MKFGKAFTEYLHGDNKKFLGKLSHVEYKKMKRVLKRCRTVNGGSCRLGSQEETLESGESPPSLPHCCKCDSCPLCDEKFFSELTKEASEISWCFATRVRRLLHLHISTRNDQPLRIHQVQMLVEYATMNANAMRKILKKYDKETVFNAYALGCGHLFCKLCICSAASVMTCEGLKAVSKQNALFVER</sequence>
<dbReference type="PANTHER" id="PTHR46764">
    <property type="entry name" value="E3 UBIQUITIN-PROTEIN LIGASE BAH1"/>
    <property type="match status" value="1"/>
</dbReference>
<dbReference type="InterPro" id="IPR033326">
    <property type="entry name" value="BAH1"/>
</dbReference>
<organism evidence="1 2">
    <name type="scientific">Stephania yunnanensis</name>
    <dbReference type="NCBI Taxonomy" id="152371"/>
    <lineage>
        <taxon>Eukaryota</taxon>
        <taxon>Viridiplantae</taxon>
        <taxon>Streptophyta</taxon>
        <taxon>Embryophyta</taxon>
        <taxon>Tracheophyta</taxon>
        <taxon>Spermatophyta</taxon>
        <taxon>Magnoliopsida</taxon>
        <taxon>Ranunculales</taxon>
        <taxon>Menispermaceae</taxon>
        <taxon>Menispermoideae</taxon>
        <taxon>Cissampelideae</taxon>
        <taxon>Stephania</taxon>
    </lineage>
</organism>
<evidence type="ECO:0000313" key="1">
    <source>
        <dbReference type="EMBL" id="KAK9170220.1"/>
    </source>
</evidence>
<keyword evidence="2" id="KW-1185">Reference proteome</keyword>